<keyword evidence="5" id="KW-1185">Reference proteome</keyword>
<evidence type="ECO:0000256" key="2">
    <source>
        <dbReference type="PROSITE-ProRule" id="PRU00169"/>
    </source>
</evidence>
<dbReference type="InterPro" id="IPR011006">
    <property type="entry name" value="CheY-like_superfamily"/>
</dbReference>
<dbReference type="PANTHER" id="PTHR44591">
    <property type="entry name" value="STRESS RESPONSE REGULATOR PROTEIN 1"/>
    <property type="match status" value="1"/>
</dbReference>
<dbReference type="RefSeq" id="WP_218252634.1">
    <property type="nucleotide sequence ID" value="NZ_JABXWD010000181.1"/>
</dbReference>
<name>A0ABS6RZC9_9BACT</name>
<protein>
    <submittedName>
        <fullName evidence="4">Response regulator</fullName>
    </submittedName>
</protein>
<dbReference type="SMART" id="SM00448">
    <property type="entry name" value="REC"/>
    <property type="match status" value="1"/>
</dbReference>
<feature type="modified residue" description="4-aspartylphosphate" evidence="2">
    <location>
        <position position="54"/>
    </location>
</feature>
<accession>A0ABS6RZC9</accession>
<evidence type="ECO:0000313" key="5">
    <source>
        <dbReference type="Proteomes" id="UP001196980"/>
    </source>
</evidence>
<feature type="domain" description="Response regulatory" evidence="3">
    <location>
        <begin position="5"/>
        <end position="119"/>
    </location>
</feature>
<proteinExistence type="predicted"/>
<comment type="caution">
    <text evidence="4">The sequence shown here is derived from an EMBL/GenBank/DDBJ whole genome shotgun (WGS) entry which is preliminary data.</text>
</comment>
<evidence type="ECO:0000256" key="1">
    <source>
        <dbReference type="ARBA" id="ARBA00022553"/>
    </source>
</evidence>
<dbReference type="PROSITE" id="PS50110">
    <property type="entry name" value="RESPONSE_REGULATORY"/>
    <property type="match status" value="1"/>
</dbReference>
<keyword evidence="1 2" id="KW-0597">Phosphoprotein</keyword>
<dbReference type="PANTHER" id="PTHR44591:SF3">
    <property type="entry name" value="RESPONSE REGULATORY DOMAIN-CONTAINING PROTEIN"/>
    <property type="match status" value="1"/>
</dbReference>
<dbReference type="EMBL" id="JABXWD010000181">
    <property type="protein sequence ID" value="MBV6342005.1"/>
    <property type="molecule type" value="Genomic_DNA"/>
</dbReference>
<gene>
    <name evidence="4" type="ORF">HWQ67_10445</name>
</gene>
<dbReference type="InterPro" id="IPR050595">
    <property type="entry name" value="Bact_response_regulator"/>
</dbReference>
<dbReference type="Pfam" id="PF00072">
    <property type="entry name" value="Response_reg"/>
    <property type="match status" value="1"/>
</dbReference>
<dbReference type="CDD" id="cd00156">
    <property type="entry name" value="REC"/>
    <property type="match status" value="1"/>
</dbReference>
<sequence length="129" mass="14424">MRRLSVLVVDDETNFTGILVQRLNIRGFVTHTVDGGWQALDFIRETRPDVVLLDVKMPLMSGIETLRHIKNEAPSTVMVMLTGYSSLNDEQEAVRLGAFDVLKKPPEIEVIVETLRRACTQVTKGAADD</sequence>
<evidence type="ECO:0000259" key="3">
    <source>
        <dbReference type="PROSITE" id="PS50110"/>
    </source>
</evidence>
<organism evidence="4 5">
    <name type="scientific">Candidatus Magnetobacterium casense</name>
    <dbReference type="NCBI Taxonomy" id="1455061"/>
    <lineage>
        <taxon>Bacteria</taxon>
        <taxon>Pseudomonadati</taxon>
        <taxon>Nitrospirota</taxon>
        <taxon>Thermodesulfovibrionia</taxon>
        <taxon>Thermodesulfovibrionales</taxon>
        <taxon>Candidatus Magnetobacteriaceae</taxon>
        <taxon>Candidatus Magnetobacterium</taxon>
    </lineage>
</organism>
<evidence type="ECO:0000313" key="4">
    <source>
        <dbReference type="EMBL" id="MBV6342005.1"/>
    </source>
</evidence>
<dbReference type="SUPFAM" id="SSF52172">
    <property type="entry name" value="CheY-like"/>
    <property type="match status" value="1"/>
</dbReference>
<dbReference type="Gene3D" id="3.40.50.2300">
    <property type="match status" value="1"/>
</dbReference>
<dbReference type="InterPro" id="IPR001789">
    <property type="entry name" value="Sig_transdc_resp-reg_receiver"/>
</dbReference>
<reference evidence="4 5" key="1">
    <citation type="journal article" date="2020" name="J Geophys Res Biogeosci">
        <title>Magnetotaxis as an Adaptation to Enable Bacterial Shuttling of Microbial Sulfur and Sulfur Cycling Across Aquatic Oxic#Anoxic Interfaces.</title>
        <authorList>
            <person name="Li J."/>
            <person name="Liu P."/>
            <person name="Wang J."/>
            <person name="Roberts A.P."/>
            <person name="Pan Y."/>
        </authorList>
    </citation>
    <scope>NUCLEOTIDE SEQUENCE [LARGE SCALE GENOMIC DNA]</scope>
    <source>
        <strain evidence="4 5">MYR-1_YQ</strain>
    </source>
</reference>
<dbReference type="Proteomes" id="UP001196980">
    <property type="component" value="Unassembled WGS sequence"/>
</dbReference>